<comment type="similarity">
    <text evidence="6">Belongs to the methyltransferase superfamily. tRNA (adenine-N(6)-)-methyltransferase family.</text>
</comment>
<keyword evidence="9" id="KW-1185">Reference proteome</keyword>
<evidence type="ECO:0000313" key="9">
    <source>
        <dbReference type="Proteomes" id="UP000557307"/>
    </source>
</evidence>
<evidence type="ECO:0000256" key="4">
    <source>
        <dbReference type="ARBA" id="ARBA00022691"/>
    </source>
</evidence>
<dbReference type="PROSITE" id="PS00092">
    <property type="entry name" value="N6_MTASE"/>
    <property type="match status" value="1"/>
</dbReference>
<dbReference type="EC" id="2.1.1.223" evidence="6"/>
<dbReference type="EMBL" id="JACHGF010000010">
    <property type="protein sequence ID" value="MBB5286545.1"/>
    <property type="molecule type" value="Genomic_DNA"/>
</dbReference>
<dbReference type="GO" id="GO:0008033">
    <property type="term" value="P:tRNA processing"/>
    <property type="evidence" value="ECO:0007669"/>
    <property type="project" value="UniProtKB-UniRule"/>
</dbReference>
<name>A0A840TUF9_9BACT</name>
<evidence type="ECO:0000256" key="2">
    <source>
        <dbReference type="ARBA" id="ARBA00022603"/>
    </source>
</evidence>
<sequence>MPRRTYFQFKQFTVQQERCAMKVCTDACVLGAWAEVGTSSTPSRVLDIGTGTGLLALMAAQRNPAAHIDAVELNAEAAEQARANVAASPFAARIRVVQVPIQAFVAEVPYDFILTNPPFYQSDLRSPDAAVNQAHHATSLTFTELLTAVERLLTQAGTWSVLLPVAESEQLQRQAEATGWVLTRQLTLAHQPGQVPFRRLGTYRRRGTFEGTLEKQALCVYEADGSTFNAAFRYLLRDFYLPF</sequence>
<organism evidence="8 9">
    <name type="scientific">Rhabdobacter roseus</name>
    <dbReference type="NCBI Taxonomy" id="1655419"/>
    <lineage>
        <taxon>Bacteria</taxon>
        <taxon>Pseudomonadati</taxon>
        <taxon>Bacteroidota</taxon>
        <taxon>Cytophagia</taxon>
        <taxon>Cytophagales</taxon>
        <taxon>Cytophagaceae</taxon>
        <taxon>Rhabdobacter</taxon>
    </lineage>
</organism>
<comment type="subcellular location">
    <subcellularLocation>
        <location evidence="6">Cytoplasm</location>
    </subcellularLocation>
</comment>
<dbReference type="InterPro" id="IPR007848">
    <property type="entry name" value="Small_mtfrase_dom"/>
</dbReference>
<accession>A0A840TUF9</accession>
<proteinExistence type="inferred from homology"/>
<keyword evidence="3 6" id="KW-0808">Transferase</keyword>
<evidence type="ECO:0000256" key="1">
    <source>
        <dbReference type="ARBA" id="ARBA00022490"/>
    </source>
</evidence>
<dbReference type="PANTHER" id="PTHR47739">
    <property type="entry name" value="TRNA1(VAL) (ADENINE(37)-N6)-METHYLTRANSFERASE"/>
    <property type="match status" value="1"/>
</dbReference>
<dbReference type="Pfam" id="PF05175">
    <property type="entry name" value="MTS"/>
    <property type="match status" value="1"/>
</dbReference>
<evidence type="ECO:0000256" key="6">
    <source>
        <dbReference type="HAMAP-Rule" id="MF_01872"/>
    </source>
</evidence>
<keyword evidence="2 6" id="KW-0489">Methyltransferase</keyword>
<dbReference type="Gene3D" id="3.40.50.150">
    <property type="entry name" value="Vaccinia Virus protein VP39"/>
    <property type="match status" value="1"/>
</dbReference>
<dbReference type="InterPro" id="IPR002052">
    <property type="entry name" value="DNA_methylase_N6_adenine_CS"/>
</dbReference>
<dbReference type="GO" id="GO:0003676">
    <property type="term" value="F:nucleic acid binding"/>
    <property type="evidence" value="ECO:0007669"/>
    <property type="project" value="InterPro"/>
</dbReference>
<evidence type="ECO:0000313" key="8">
    <source>
        <dbReference type="EMBL" id="MBB5286545.1"/>
    </source>
</evidence>
<dbReference type="GO" id="GO:0016430">
    <property type="term" value="F:tRNA (adenine-N6)-methyltransferase activity"/>
    <property type="evidence" value="ECO:0007669"/>
    <property type="project" value="UniProtKB-UniRule"/>
</dbReference>
<gene>
    <name evidence="8" type="ORF">HNQ92_004706</name>
</gene>
<dbReference type="CDD" id="cd02440">
    <property type="entry name" value="AdoMet_MTases"/>
    <property type="match status" value="1"/>
</dbReference>
<dbReference type="InterPro" id="IPR022882">
    <property type="entry name" value="tRNA_adenine-N6_MeTrfase"/>
</dbReference>
<dbReference type="RefSeq" id="WP_184177794.1">
    <property type="nucleotide sequence ID" value="NZ_JACHGF010000010.1"/>
</dbReference>
<dbReference type="PANTHER" id="PTHR47739:SF1">
    <property type="entry name" value="TRNA1(VAL) (ADENINE(37)-N6)-METHYLTRANSFERASE"/>
    <property type="match status" value="1"/>
</dbReference>
<evidence type="ECO:0000256" key="3">
    <source>
        <dbReference type="ARBA" id="ARBA00022679"/>
    </source>
</evidence>
<dbReference type="InterPro" id="IPR029063">
    <property type="entry name" value="SAM-dependent_MTases_sf"/>
</dbReference>
<dbReference type="AlphaFoldDB" id="A0A840TUF9"/>
<reference evidence="8 9" key="1">
    <citation type="submission" date="2020-08" db="EMBL/GenBank/DDBJ databases">
        <title>Genomic Encyclopedia of Type Strains, Phase IV (KMG-IV): sequencing the most valuable type-strain genomes for metagenomic binning, comparative biology and taxonomic classification.</title>
        <authorList>
            <person name="Goeker M."/>
        </authorList>
    </citation>
    <scope>NUCLEOTIDE SEQUENCE [LARGE SCALE GENOMIC DNA]</scope>
    <source>
        <strain evidence="8 9">DSM 105074</strain>
    </source>
</reference>
<keyword evidence="4 6" id="KW-0949">S-adenosyl-L-methionine</keyword>
<dbReference type="HAMAP" id="MF_01872">
    <property type="entry name" value="tRNA_methyltr_YfiC"/>
    <property type="match status" value="1"/>
</dbReference>
<comment type="catalytic activity">
    <reaction evidence="6">
        <text>adenosine(37) in tRNA1(Val) + S-adenosyl-L-methionine = N(6)-methyladenosine(37) in tRNA1(Val) + S-adenosyl-L-homocysteine + H(+)</text>
        <dbReference type="Rhea" id="RHEA:43160"/>
        <dbReference type="Rhea" id="RHEA-COMP:10369"/>
        <dbReference type="Rhea" id="RHEA-COMP:10370"/>
        <dbReference type="ChEBI" id="CHEBI:15378"/>
        <dbReference type="ChEBI" id="CHEBI:57856"/>
        <dbReference type="ChEBI" id="CHEBI:59789"/>
        <dbReference type="ChEBI" id="CHEBI:74411"/>
        <dbReference type="ChEBI" id="CHEBI:74449"/>
        <dbReference type="EC" id="2.1.1.223"/>
    </reaction>
</comment>
<comment type="function">
    <text evidence="6">Specifically methylates the adenine in position 37 of tRNA(1)(Val) (anticodon cmo5UAC).</text>
</comment>
<evidence type="ECO:0000256" key="5">
    <source>
        <dbReference type="ARBA" id="ARBA00022694"/>
    </source>
</evidence>
<dbReference type="GO" id="GO:0032259">
    <property type="term" value="P:methylation"/>
    <property type="evidence" value="ECO:0007669"/>
    <property type="project" value="UniProtKB-KW"/>
</dbReference>
<feature type="domain" description="Methyltransferase small" evidence="7">
    <location>
        <begin position="43"/>
        <end position="131"/>
    </location>
</feature>
<dbReference type="GO" id="GO:0005737">
    <property type="term" value="C:cytoplasm"/>
    <property type="evidence" value="ECO:0007669"/>
    <property type="project" value="UniProtKB-SubCell"/>
</dbReference>
<dbReference type="SUPFAM" id="SSF53335">
    <property type="entry name" value="S-adenosyl-L-methionine-dependent methyltransferases"/>
    <property type="match status" value="1"/>
</dbReference>
<evidence type="ECO:0000259" key="7">
    <source>
        <dbReference type="Pfam" id="PF05175"/>
    </source>
</evidence>
<keyword evidence="5 6" id="KW-0819">tRNA processing</keyword>
<keyword evidence="1 6" id="KW-0963">Cytoplasm</keyword>
<comment type="caution">
    <text evidence="8">The sequence shown here is derived from an EMBL/GenBank/DDBJ whole genome shotgun (WGS) entry which is preliminary data.</text>
</comment>
<dbReference type="Proteomes" id="UP000557307">
    <property type="component" value="Unassembled WGS sequence"/>
</dbReference>
<dbReference type="InterPro" id="IPR050210">
    <property type="entry name" value="tRNA_Adenine-N(6)_MTase"/>
</dbReference>
<protein>
    <recommendedName>
        <fullName evidence="6">tRNA1(Val) (adenine(37)-N6)-methyltransferase</fullName>
        <ecNumber evidence="6">2.1.1.223</ecNumber>
    </recommendedName>
    <alternativeName>
        <fullName evidence="6">tRNA m6A37 methyltransferase</fullName>
    </alternativeName>
</protein>